<sequence>MITKFGSLFAGHVDFDEMGFDAPPVNDRRLSDEKLAGVFDKSEAIILKMEELGYDTFWSAEHHFQHEGYECIPNLLMMYVHFAHLTKNLKFGCGFNVNPMWHPLRLAEDYATADILTGGRVIFGVGRGYHSREVDTFGVPSTATDNDANREMFEEQVEIIMKAFHNESFSHQGKHYTIPPEVPYRGYTLKEITLVPRPRTLPVETWQPIVSASQKAMDFMAKHGIKGIIGGGAAAGGAQDKVIQQWRDTLAKHGRETELGTDLVIGYTISIGDTQEKAINQARRFFEENMKMFAPLGFVRGLSDKQIADLAKGSASARGAGLPTLEEGVKAGSWLCGPPDQIKEAISDLQNRYPGLEQINVGSVIGTPQSVILEQLERFGKEVMPEFKN</sequence>
<dbReference type="AlphaFoldDB" id="A0A381QG93"/>
<dbReference type="SUPFAM" id="SSF51679">
    <property type="entry name" value="Bacterial luciferase-like"/>
    <property type="match status" value="1"/>
</dbReference>
<protein>
    <recommendedName>
        <fullName evidence="1">Luciferase-like domain-containing protein</fullName>
    </recommendedName>
</protein>
<organism evidence="2">
    <name type="scientific">marine metagenome</name>
    <dbReference type="NCBI Taxonomy" id="408172"/>
    <lineage>
        <taxon>unclassified sequences</taxon>
        <taxon>metagenomes</taxon>
        <taxon>ecological metagenomes</taxon>
    </lineage>
</organism>
<dbReference type="Pfam" id="PF00296">
    <property type="entry name" value="Bac_luciferase"/>
    <property type="match status" value="1"/>
</dbReference>
<dbReference type="PANTHER" id="PTHR30137">
    <property type="entry name" value="LUCIFERASE-LIKE MONOOXYGENASE"/>
    <property type="match status" value="1"/>
</dbReference>
<dbReference type="GO" id="GO:0005829">
    <property type="term" value="C:cytosol"/>
    <property type="evidence" value="ECO:0007669"/>
    <property type="project" value="TreeGrafter"/>
</dbReference>
<evidence type="ECO:0000259" key="1">
    <source>
        <dbReference type="Pfam" id="PF00296"/>
    </source>
</evidence>
<dbReference type="EMBL" id="UINC01001287">
    <property type="protein sequence ID" value="SUZ76683.1"/>
    <property type="molecule type" value="Genomic_DNA"/>
</dbReference>
<dbReference type="InterPro" id="IPR036661">
    <property type="entry name" value="Luciferase-like_sf"/>
</dbReference>
<dbReference type="Gene3D" id="3.20.20.30">
    <property type="entry name" value="Luciferase-like domain"/>
    <property type="match status" value="1"/>
</dbReference>
<accession>A0A381QG93</accession>
<dbReference type="PANTHER" id="PTHR30137:SF6">
    <property type="entry name" value="LUCIFERASE-LIKE MONOOXYGENASE"/>
    <property type="match status" value="1"/>
</dbReference>
<proteinExistence type="predicted"/>
<feature type="domain" description="Luciferase-like" evidence="1">
    <location>
        <begin position="38"/>
        <end position="351"/>
    </location>
</feature>
<dbReference type="InterPro" id="IPR011251">
    <property type="entry name" value="Luciferase-like_dom"/>
</dbReference>
<reference evidence="2" key="1">
    <citation type="submission" date="2018-05" db="EMBL/GenBank/DDBJ databases">
        <authorList>
            <person name="Lanie J.A."/>
            <person name="Ng W.-L."/>
            <person name="Kazmierczak K.M."/>
            <person name="Andrzejewski T.M."/>
            <person name="Davidsen T.M."/>
            <person name="Wayne K.J."/>
            <person name="Tettelin H."/>
            <person name="Glass J.I."/>
            <person name="Rusch D."/>
            <person name="Podicherti R."/>
            <person name="Tsui H.-C.T."/>
            <person name="Winkler M.E."/>
        </authorList>
    </citation>
    <scope>NUCLEOTIDE SEQUENCE</scope>
</reference>
<evidence type="ECO:0000313" key="2">
    <source>
        <dbReference type="EMBL" id="SUZ76683.1"/>
    </source>
</evidence>
<name>A0A381QG93_9ZZZZ</name>
<dbReference type="InterPro" id="IPR050766">
    <property type="entry name" value="Bact_Lucif_Oxidored"/>
</dbReference>
<dbReference type="GO" id="GO:0016705">
    <property type="term" value="F:oxidoreductase activity, acting on paired donors, with incorporation or reduction of molecular oxygen"/>
    <property type="evidence" value="ECO:0007669"/>
    <property type="project" value="InterPro"/>
</dbReference>
<gene>
    <name evidence="2" type="ORF">METZ01_LOCUS29537</name>
</gene>